<protein>
    <submittedName>
        <fullName evidence="2">E3 ubiquitin-protein ligase synoviolin</fullName>
    </submittedName>
</protein>
<accession>A0A392N9A5</accession>
<feature type="non-terminal residue" evidence="2">
    <location>
        <position position="1"/>
    </location>
</feature>
<comment type="caution">
    <text evidence="2">The sequence shown here is derived from an EMBL/GenBank/DDBJ whole genome shotgun (WGS) entry which is preliminary data.</text>
</comment>
<feature type="compositionally biased region" description="Polar residues" evidence="1">
    <location>
        <begin position="1"/>
        <end position="11"/>
    </location>
</feature>
<evidence type="ECO:0000313" key="3">
    <source>
        <dbReference type="Proteomes" id="UP000265520"/>
    </source>
</evidence>
<proteinExistence type="predicted"/>
<reference evidence="2 3" key="1">
    <citation type="journal article" date="2018" name="Front. Plant Sci.">
        <title>Red Clover (Trifolium pratense) and Zigzag Clover (T. medium) - A Picture of Genomic Similarities and Differences.</title>
        <authorList>
            <person name="Dluhosova J."/>
            <person name="Istvanek J."/>
            <person name="Nedelnik J."/>
            <person name="Repkova J."/>
        </authorList>
    </citation>
    <scope>NUCLEOTIDE SEQUENCE [LARGE SCALE GENOMIC DNA]</scope>
    <source>
        <strain evidence="3">cv. 10/8</strain>
        <tissue evidence="2">Leaf</tissue>
    </source>
</reference>
<feature type="region of interest" description="Disordered" evidence="1">
    <location>
        <begin position="1"/>
        <end position="39"/>
    </location>
</feature>
<dbReference type="EMBL" id="LXQA010030703">
    <property type="protein sequence ID" value="MCH95799.1"/>
    <property type="molecule type" value="Genomic_DNA"/>
</dbReference>
<evidence type="ECO:0000313" key="2">
    <source>
        <dbReference type="EMBL" id="MCH95799.1"/>
    </source>
</evidence>
<dbReference type="Proteomes" id="UP000265520">
    <property type="component" value="Unassembled WGS sequence"/>
</dbReference>
<sequence length="39" mass="4279">ILQNHLQNLQFTEAERSVDDGTSSSESRGKLSTSADIQD</sequence>
<evidence type="ECO:0000256" key="1">
    <source>
        <dbReference type="SAM" id="MobiDB-lite"/>
    </source>
</evidence>
<feature type="compositionally biased region" description="Polar residues" evidence="1">
    <location>
        <begin position="20"/>
        <end position="39"/>
    </location>
</feature>
<keyword evidence="3" id="KW-1185">Reference proteome</keyword>
<name>A0A392N9A5_9FABA</name>
<dbReference type="AlphaFoldDB" id="A0A392N9A5"/>
<organism evidence="2 3">
    <name type="scientific">Trifolium medium</name>
    <dbReference type="NCBI Taxonomy" id="97028"/>
    <lineage>
        <taxon>Eukaryota</taxon>
        <taxon>Viridiplantae</taxon>
        <taxon>Streptophyta</taxon>
        <taxon>Embryophyta</taxon>
        <taxon>Tracheophyta</taxon>
        <taxon>Spermatophyta</taxon>
        <taxon>Magnoliopsida</taxon>
        <taxon>eudicotyledons</taxon>
        <taxon>Gunneridae</taxon>
        <taxon>Pentapetalae</taxon>
        <taxon>rosids</taxon>
        <taxon>fabids</taxon>
        <taxon>Fabales</taxon>
        <taxon>Fabaceae</taxon>
        <taxon>Papilionoideae</taxon>
        <taxon>50 kb inversion clade</taxon>
        <taxon>NPAAA clade</taxon>
        <taxon>Hologalegina</taxon>
        <taxon>IRL clade</taxon>
        <taxon>Trifolieae</taxon>
        <taxon>Trifolium</taxon>
    </lineage>
</organism>